<sequence>MNTIPNVLLTDIVRRVGKHGFRELCPLIAAGPATKAIAFADEVLQDADIDEFIFVSRLCLENSRYRPFLLKCVAAGNVTANYVEGLRLAVQTGPSQRALDLIASATDEVIYAHFALGAFLICCGAFDHDMEVFFAFFRSVGTIEEAVGVAEMVIHQIADMGILPSGLYDNTLRFGGLPHCVLNNFSLLHLCPKCFAFHYASRIQAMC</sequence>
<protein>
    <submittedName>
        <fullName evidence="1">Uncharacterized protein</fullName>
    </submittedName>
</protein>
<keyword evidence="2" id="KW-1185">Reference proteome</keyword>
<accession>A0A8S2AYE5</accession>
<dbReference type="EMBL" id="LR999458">
    <property type="protein sequence ID" value="CAE6224262.1"/>
    <property type="molecule type" value="Genomic_DNA"/>
</dbReference>
<proteinExistence type="predicted"/>
<dbReference type="AlphaFoldDB" id="A0A8S2AYE5"/>
<dbReference type="Proteomes" id="UP000682877">
    <property type="component" value="Chromosome 8"/>
</dbReference>
<gene>
    <name evidence="1" type="ORF">AARE701A_LOCUS20748</name>
</gene>
<evidence type="ECO:0000313" key="1">
    <source>
        <dbReference type="EMBL" id="CAE6224262.1"/>
    </source>
</evidence>
<reference evidence="1" key="1">
    <citation type="submission" date="2021-01" db="EMBL/GenBank/DDBJ databases">
        <authorList>
            <person name="Bezrukov I."/>
        </authorList>
    </citation>
    <scope>NUCLEOTIDE SEQUENCE</scope>
</reference>
<name>A0A8S2AYE5_ARAAE</name>
<evidence type="ECO:0000313" key="2">
    <source>
        <dbReference type="Proteomes" id="UP000682877"/>
    </source>
</evidence>
<organism evidence="1 2">
    <name type="scientific">Arabidopsis arenosa</name>
    <name type="common">Sand rock-cress</name>
    <name type="synonym">Cardaminopsis arenosa</name>
    <dbReference type="NCBI Taxonomy" id="38785"/>
    <lineage>
        <taxon>Eukaryota</taxon>
        <taxon>Viridiplantae</taxon>
        <taxon>Streptophyta</taxon>
        <taxon>Embryophyta</taxon>
        <taxon>Tracheophyta</taxon>
        <taxon>Spermatophyta</taxon>
        <taxon>Magnoliopsida</taxon>
        <taxon>eudicotyledons</taxon>
        <taxon>Gunneridae</taxon>
        <taxon>Pentapetalae</taxon>
        <taxon>rosids</taxon>
        <taxon>malvids</taxon>
        <taxon>Brassicales</taxon>
        <taxon>Brassicaceae</taxon>
        <taxon>Camelineae</taxon>
        <taxon>Arabidopsis</taxon>
    </lineage>
</organism>